<name>A0ABS5HHI5_9BACT</name>
<evidence type="ECO:0000313" key="1">
    <source>
        <dbReference type="EMBL" id="MBR8463744.1"/>
    </source>
</evidence>
<dbReference type="Proteomes" id="UP000682951">
    <property type="component" value="Unassembled WGS sequence"/>
</dbReference>
<dbReference type="RefSeq" id="WP_212141820.1">
    <property type="nucleotide sequence ID" value="NZ_JAGSSW010000003.1"/>
</dbReference>
<proteinExistence type="predicted"/>
<sequence length="250" mass="29067">MLQKEQVDKILNNIFKTPEELSKCDEMLRLGNIANVVDILTKDKAFSLYFLAIVRKADFYVDTQSKDVGIIAHLLGVDMFKFIIHSYFVFLKLPKDWRVFSLNTVVLIELNAKILSDWNKILINLNSKTQRNLLLAPYMLTNVIAYEMVFANYIQSLNEIVNFVDIDYINIFKKMYNVDIFFKSCLAAGWDINKLNNNDKNIVMYLKFLLSYEISRPKFNSLGLDKILDIKTDTTLENLIKFKKCVGANE</sequence>
<comment type="caution">
    <text evidence="1">The sequence shown here is derived from an EMBL/GenBank/DDBJ whole genome shotgun (WGS) entry which is preliminary data.</text>
</comment>
<keyword evidence="2" id="KW-1185">Reference proteome</keyword>
<organism evidence="1 2">
    <name type="scientific">Campylobacter anatolicus</name>
    <dbReference type="NCBI Taxonomy" id="2829105"/>
    <lineage>
        <taxon>Bacteria</taxon>
        <taxon>Pseudomonadati</taxon>
        <taxon>Campylobacterota</taxon>
        <taxon>Epsilonproteobacteria</taxon>
        <taxon>Campylobacterales</taxon>
        <taxon>Campylobacteraceae</taxon>
        <taxon>Campylobacter</taxon>
    </lineage>
</organism>
<gene>
    <name evidence="1" type="ORF">KDD93_04035</name>
</gene>
<evidence type="ECO:0008006" key="3">
    <source>
        <dbReference type="Google" id="ProtNLM"/>
    </source>
</evidence>
<protein>
    <recommendedName>
        <fullName evidence="3">HDOD domain-containing protein</fullName>
    </recommendedName>
</protein>
<evidence type="ECO:0000313" key="2">
    <source>
        <dbReference type="Proteomes" id="UP000682951"/>
    </source>
</evidence>
<accession>A0ABS5HHI5</accession>
<reference evidence="1 2" key="1">
    <citation type="submission" date="2021-04" db="EMBL/GenBank/DDBJ databases">
        <title>Molecular and phenotypic characterization and identification of bacterial isolates recovered from the Anatolian ground squirrels (Spermophilus xanthoprymnus) and which have the potential to form a new species in the Campylobacter genus.</title>
        <authorList>
            <person name="Aydin F."/>
            <person name="Abay S."/>
            <person name="Kayman T."/>
            <person name="Karakaya E."/>
            <person name="Mustak H.K."/>
            <person name="Mustak I.B."/>
            <person name="Bilgin N."/>
            <person name="Duzler A."/>
            <person name="Sahin O."/>
            <person name="Guran O."/>
            <person name="Saticioglu I.B."/>
        </authorList>
    </citation>
    <scope>NUCLEOTIDE SEQUENCE [LARGE SCALE GENOMIC DNA]</scope>
    <source>
        <strain evidence="2">faydin-G24</strain>
    </source>
</reference>
<dbReference type="EMBL" id="JAGSSW010000003">
    <property type="protein sequence ID" value="MBR8463744.1"/>
    <property type="molecule type" value="Genomic_DNA"/>
</dbReference>